<name>A0A1G8UX12_9FLAO</name>
<dbReference type="OrthoDB" id="1123183at2"/>
<organism evidence="1 2">
    <name type="scientific">Flavobacterium noncentrifugens</name>
    <dbReference type="NCBI Taxonomy" id="1128970"/>
    <lineage>
        <taxon>Bacteria</taxon>
        <taxon>Pseudomonadati</taxon>
        <taxon>Bacteroidota</taxon>
        <taxon>Flavobacteriia</taxon>
        <taxon>Flavobacteriales</taxon>
        <taxon>Flavobacteriaceae</taxon>
        <taxon>Flavobacterium</taxon>
    </lineage>
</organism>
<dbReference type="RefSeq" id="WP_091394586.1">
    <property type="nucleotide sequence ID" value="NZ_BKAI01000003.1"/>
</dbReference>
<dbReference type="Proteomes" id="UP000199580">
    <property type="component" value="Unassembled WGS sequence"/>
</dbReference>
<accession>A0A1G8UX12</accession>
<dbReference type="EMBL" id="FNEZ01000002">
    <property type="protein sequence ID" value="SDJ58402.1"/>
    <property type="molecule type" value="Genomic_DNA"/>
</dbReference>
<dbReference type="AlphaFoldDB" id="A0A1G8UX12"/>
<dbReference type="InterPro" id="IPR029063">
    <property type="entry name" value="SAM-dependent_MTases_sf"/>
</dbReference>
<proteinExistence type="predicted"/>
<evidence type="ECO:0000313" key="1">
    <source>
        <dbReference type="EMBL" id="SDJ58402.1"/>
    </source>
</evidence>
<protein>
    <recommendedName>
        <fullName evidence="3">Methyltransferase</fullName>
    </recommendedName>
</protein>
<gene>
    <name evidence="1" type="ORF">SAMN04487935_1087</name>
</gene>
<dbReference type="STRING" id="1128970.SAMN04487935_1087"/>
<reference evidence="1 2" key="1">
    <citation type="submission" date="2016-10" db="EMBL/GenBank/DDBJ databases">
        <authorList>
            <person name="de Groot N.N."/>
        </authorList>
    </citation>
    <scope>NUCLEOTIDE SEQUENCE [LARGE SCALE GENOMIC DNA]</scope>
    <source>
        <strain evidence="1 2">CGMCC 1.10076</strain>
    </source>
</reference>
<sequence length="174" mass="20913">MYEKTFPNKRFKHTLEFLRKHISTSETILDLGVENPFSVIMKEQGFSVTNTSGEDLDENQEALKNATATVTTAFEIFEHLLNPYTILKEIKSEKLFISIPMRLWFTPAYRSKTDMWDRHYHEFEDWQLDWLLEKTGWKIIDRQKWTNPVKQIGIRPLLRKFTNRYYIVYAEKVK</sequence>
<keyword evidence="2" id="KW-1185">Reference proteome</keyword>
<evidence type="ECO:0000313" key="2">
    <source>
        <dbReference type="Proteomes" id="UP000199580"/>
    </source>
</evidence>
<dbReference type="Gene3D" id="3.40.50.150">
    <property type="entry name" value="Vaccinia Virus protein VP39"/>
    <property type="match status" value="1"/>
</dbReference>
<evidence type="ECO:0008006" key="3">
    <source>
        <dbReference type="Google" id="ProtNLM"/>
    </source>
</evidence>
<dbReference type="SUPFAM" id="SSF53335">
    <property type="entry name" value="S-adenosyl-L-methionine-dependent methyltransferases"/>
    <property type="match status" value="1"/>
</dbReference>